<name>W9J814_FUSOX</name>
<feature type="compositionally biased region" description="Polar residues" evidence="1">
    <location>
        <begin position="86"/>
        <end position="96"/>
    </location>
</feature>
<dbReference type="VEuPathDB" id="FungiDB:FOZG_18141"/>
<dbReference type="AlphaFoldDB" id="W9J814"/>
<dbReference type="HOGENOM" id="CLU_2223440_0_0_1"/>
<reference evidence="2" key="2">
    <citation type="submission" date="2012-06" db="EMBL/GenBank/DDBJ databases">
        <title>Annotation of the Genome Sequence of Fusarium oxysporum Fo47.</title>
        <authorList>
            <consortium name="The Broad Institute Genomics Platform"/>
            <person name="Ma L.-J."/>
            <person name="Corby-Kistler H."/>
            <person name="Broz K."/>
            <person name="Gale L.R."/>
            <person name="Jonkers W."/>
            <person name="O'Donnell K."/>
            <person name="Ploetz R."/>
            <person name="Steinberg C."/>
            <person name="Schwartz D.C."/>
            <person name="VanEtten H."/>
            <person name="Zhou S."/>
            <person name="Young S.K."/>
            <person name="Zeng Q."/>
            <person name="Gargeya S."/>
            <person name="Fitzgerald M."/>
            <person name="Abouelleil A."/>
            <person name="Alvarado L."/>
            <person name="Chapman S.B."/>
            <person name="Gainer-Dewar J."/>
            <person name="Goldberg J."/>
            <person name="Griggs A."/>
            <person name="Gujja S."/>
            <person name="Hansen M."/>
            <person name="Howarth C."/>
            <person name="Imamovic A."/>
            <person name="Ireland A."/>
            <person name="Larimer J."/>
            <person name="McCowan C."/>
            <person name="Murphy C."/>
            <person name="Pearson M."/>
            <person name="Poon T.W."/>
            <person name="Priest M."/>
            <person name="Roberts A."/>
            <person name="Saif S."/>
            <person name="Shea T."/>
            <person name="Sykes S."/>
            <person name="Wortman J."/>
            <person name="Nusbaum C."/>
            <person name="Birren B."/>
        </authorList>
    </citation>
    <scope>NUCLEOTIDE SEQUENCE</scope>
    <source>
        <strain evidence="2">Fo47</strain>
    </source>
</reference>
<evidence type="ECO:0000313" key="2">
    <source>
        <dbReference type="EMBL" id="EWZ28177.1"/>
    </source>
</evidence>
<evidence type="ECO:0000256" key="1">
    <source>
        <dbReference type="SAM" id="MobiDB-lite"/>
    </source>
</evidence>
<organism evidence="2">
    <name type="scientific">Fusarium oxysporum Fo47</name>
    <dbReference type="NCBI Taxonomy" id="660027"/>
    <lineage>
        <taxon>Eukaryota</taxon>
        <taxon>Fungi</taxon>
        <taxon>Dikarya</taxon>
        <taxon>Ascomycota</taxon>
        <taxon>Pezizomycotina</taxon>
        <taxon>Sordariomycetes</taxon>
        <taxon>Hypocreomycetidae</taxon>
        <taxon>Hypocreales</taxon>
        <taxon>Nectriaceae</taxon>
        <taxon>Fusarium</taxon>
        <taxon>Fusarium oxysporum species complex</taxon>
    </lineage>
</organism>
<dbReference type="Proteomes" id="UP000030766">
    <property type="component" value="Unassembled WGS sequence"/>
</dbReference>
<dbReference type="EMBL" id="JH717933">
    <property type="protein sequence ID" value="EWZ28177.1"/>
    <property type="molecule type" value="Genomic_DNA"/>
</dbReference>
<protein>
    <submittedName>
        <fullName evidence="2">Uncharacterized protein</fullName>
    </submittedName>
</protein>
<reference evidence="2" key="1">
    <citation type="submission" date="2011-06" db="EMBL/GenBank/DDBJ databases">
        <title>The Genome Sequence of Fusarium oxysporum Fo47.</title>
        <authorList>
            <consortium name="The Broad Institute Genome Sequencing Platform"/>
            <person name="Ma L.-J."/>
            <person name="Gale L.R."/>
            <person name="Schwartz D.C."/>
            <person name="Zhou S."/>
            <person name="Corby-Kistler H."/>
            <person name="Young S.K."/>
            <person name="Zeng Q."/>
            <person name="Gargeya S."/>
            <person name="Fitzgerald M."/>
            <person name="Haas B."/>
            <person name="Abouelleil A."/>
            <person name="Alvarado L."/>
            <person name="Arachchi H.M."/>
            <person name="Berlin A."/>
            <person name="Brown A."/>
            <person name="Chapman S.B."/>
            <person name="Chen Z."/>
            <person name="Dunbar C."/>
            <person name="Freedman E."/>
            <person name="Gearin G."/>
            <person name="Gellesch M."/>
            <person name="Goldberg J."/>
            <person name="Griggs A."/>
            <person name="Gujja S."/>
            <person name="Heiman D."/>
            <person name="Howarth C."/>
            <person name="Larson L."/>
            <person name="Lui A."/>
            <person name="MacDonald P.J.P."/>
            <person name="Mehta T."/>
            <person name="Montmayeur A."/>
            <person name="Murphy C."/>
            <person name="Neiman D."/>
            <person name="Pearson M."/>
            <person name="Priest M."/>
            <person name="Roberts A."/>
            <person name="Saif S."/>
            <person name="Shea T."/>
            <person name="Shenoy N."/>
            <person name="Sisk P."/>
            <person name="Stolte C."/>
            <person name="Sykes S."/>
            <person name="Wortman J."/>
            <person name="Nusbaum C."/>
            <person name="Birren B."/>
        </authorList>
    </citation>
    <scope>NUCLEOTIDE SEQUENCE [LARGE SCALE GENOMIC DNA]</scope>
    <source>
        <strain evidence="2">Fo47</strain>
    </source>
</reference>
<feature type="region of interest" description="Disordered" evidence="1">
    <location>
        <begin position="78"/>
        <end position="106"/>
    </location>
</feature>
<gene>
    <name evidence="3" type="ORF">FOZG_18100</name>
    <name evidence="2" type="ORF">FOZG_18141</name>
</gene>
<feature type="compositionally biased region" description="Basic residues" evidence="1">
    <location>
        <begin position="45"/>
        <end position="59"/>
    </location>
</feature>
<feature type="region of interest" description="Disordered" evidence="1">
    <location>
        <begin position="27"/>
        <end position="59"/>
    </location>
</feature>
<accession>W9J814</accession>
<evidence type="ECO:0000313" key="3">
    <source>
        <dbReference type="EMBL" id="EWZ28216.1"/>
    </source>
</evidence>
<dbReference type="VEuPathDB" id="FungiDB:FOZG_18100"/>
<sequence length="106" mass="12362">MKPSWKGLKDQTLGHIIEGSLPVLRIRTSSNQQGSRPAEVDNRAKRLASRPPRNRWSRYRRRPTHIIMLEIYPNLRPKTKHRSRLNGGSMSRITENTRNKKPIVKS</sequence>
<proteinExistence type="predicted"/>
<dbReference type="EMBL" id="JH717931">
    <property type="protein sequence ID" value="EWZ28216.1"/>
    <property type="molecule type" value="Genomic_DNA"/>
</dbReference>